<dbReference type="Pfam" id="PF04776">
    <property type="entry name" value="protein_MS5"/>
    <property type="match status" value="1"/>
</dbReference>
<dbReference type="AlphaFoldDB" id="R0FGH8"/>
<sequence length="334" mass="37311">MQQRAYIAIEASKDLAREASRKLVEECGVFDLKATTYGYMVELCNQRFTCPPIPFLYAEMSLHRYNFVKGTKFELICVQKYVKSTGSAAASYYITLDAIDPAGSLQTFQTKVSEKSVGKFILSCHIAIIRGEPRDGTGFLRRIDSSLPKCPPLNPFDTYYLVKESELLENPWIRLYLELAVAKTDRHNEPKDAGLADLEIVDVAIDATNDEGQGLNANNAVFYIRYKDFYKANLDRIAIVRRSFDKATGCFSLVGQTQSSNVIPNMRKIANEEDTGCSSFKGQIQSPEPPTQISSPLGTSESHEAANQLATMKLRNEEAAEDSMELDSRSAQYN</sequence>
<proteinExistence type="predicted"/>
<evidence type="ECO:0000313" key="2">
    <source>
        <dbReference type="EMBL" id="EOA21051.1"/>
    </source>
</evidence>
<gene>
    <name evidence="2" type="ORF">CARUB_v10001392mg</name>
</gene>
<name>R0FGH8_9BRAS</name>
<keyword evidence="3" id="KW-1185">Reference proteome</keyword>
<reference evidence="3" key="1">
    <citation type="journal article" date="2013" name="Nat. Genet.">
        <title>The Capsella rubella genome and the genomic consequences of rapid mating system evolution.</title>
        <authorList>
            <person name="Slotte T."/>
            <person name="Hazzouri K.M."/>
            <person name="Agren J.A."/>
            <person name="Koenig D."/>
            <person name="Maumus F."/>
            <person name="Guo Y.L."/>
            <person name="Steige K."/>
            <person name="Platts A.E."/>
            <person name="Escobar J.S."/>
            <person name="Newman L.K."/>
            <person name="Wang W."/>
            <person name="Mandakova T."/>
            <person name="Vello E."/>
            <person name="Smith L.M."/>
            <person name="Henz S.R."/>
            <person name="Steffen J."/>
            <person name="Takuno S."/>
            <person name="Brandvain Y."/>
            <person name="Coop G."/>
            <person name="Andolfatto P."/>
            <person name="Hu T.T."/>
            <person name="Blanchette M."/>
            <person name="Clark R.M."/>
            <person name="Quesneville H."/>
            <person name="Nordborg M."/>
            <person name="Gaut B.S."/>
            <person name="Lysak M.A."/>
            <person name="Jenkins J."/>
            <person name="Grimwood J."/>
            <person name="Chapman J."/>
            <person name="Prochnik S."/>
            <person name="Shu S."/>
            <person name="Rokhsar D."/>
            <person name="Schmutz J."/>
            <person name="Weigel D."/>
            <person name="Wright S.I."/>
        </authorList>
    </citation>
    <scope>NUCLEOTIDE SEQUENCE [LARGE SCALE GENOMIC DNA]</scope>
    <source>
        <strain evidence="3">cv. Monte Gargano</strain>
    </source>
</reference>
<evidence type="ECO:0000313" key="3">
    <source>
        <dbReference type="Proteomes" id="UP000029121"/>
    </source>
</evidence>
<protein>
    <submittedName>
        <fullName evidence="2">Uncharacterized protein</fullName>
    </submittedName>
</protein>
<dbReference type="KEGG" id="crb:17882963"/>
<dbReference type="InterPro" id="IPR006462">
    <property type="entry name" value="MS5"/>
</dbReference>
<accession>R0FGH8</accession>
<dbReference type="Proteomes" id="UP000029121">
    <property type="component" value="Unassembled WGS sequence"/>
</dbReference>
<dbReference type="EMBL" id="KB870810">
    <property type="protein sequence ID" value="EOA21051.1"/>
    <property type="molecule type" value="Genomic_DNA"/>
</dbReference>
<feature type="region of interest" description="Disordered" evidence="1">
    <location>
        <begin position="275"/>
        <end position="334"/>
    </location>
</feature>
<dbReference type="NCBIfam" id="TIGR01572">
    <property type="entry name" value="A_thl_para_3677"/>
    <property type="match status" value="1"/>
</dbReference>
<dbReference type="PANTHER" id="PTHR31260">
    <property type="entry name" value="CYSTATIN/MONELLIN SUPERFAMILY PROTEIN"/>
    <property type="match status" value="1"/>
</dbReference>
<organism evidence="2 3">
    <name type="scientific">Capsella rubella</name>
    <dbReference type="NCBI Taxonomy" id="81985"/>
    <lineage>
        <taxon>Eukaryota</taxon>
        <taxon>Viridiplantae</taxon>
        <taxon>Streptophyta</taxon>
        <taxon>Embryophyta</taxon>
        <taxon>Tracheophyta</taxon>
        <taxon>Spermatophyta</taxon>
        <taxon>Magnoliopsida</taxon>
        <taxon>eudicotyledons</taxon>
        <taxon>Gunneridae</taxon>
        <taxon>Pentapetalae</taxon>
        <taxon>rosids</taxon>
        <taxon>malvids</taxon>
        <taxon>Brassicales</taxon>
        <taxon>Brassicaceae</taxon>
        <taxon>Camelineae</taxon>
        <taxon>Capsella</taxon>
    </lineage>
</organism>
<dbReference type="PANTHER" id="PTHR31260:SF39">
    <property type="entry name" value="BNAA09G28770D PROTEIN"/>
    <property type="match status" value="1"/>
</dbReference>
<dbReference type="OrthoDB" id="1039958at2759"/>
<feature type="compositionally biased region" description="Polar residues" evidence="1">
    <location>
        <begin position="276"/>
        <end position="300"/>
    </location>
</feature>
<evidence type="ECO:0000256" key="1">
    <source>
        <dbReference type="SAM" id="MobiDB-lite"/>
    </source>
</evidence>